<comment type="caution">
    <text evidence="1">The sequence shown here is derived from an EMBL/GenBank/DDBJ whole genome shotgun (WGS) entry which is preliminary data.</text>
</comment>
<organism evidence="1 2">
    <name type="scientific">Lecanicillium saksenae</name>
    <dbReference type="NCBI Taxonomy" id="468837"/>
    <lineage>
        <taxon>Eukaryota</taxon>
        <taxon>Fungi</taxon>
        <taxon>Dikarya</taxon>
        <taxon>Ascomycota</taxon>
        <taxon>Pezizomycotina</taxon>
        <taxon>Sordariomycetes</taxon>
        <taxon>Hypocreomycetidae</taxon>
        <taxon>Hypocreales</taxon>
        <taxon>Cordycipitaceae</taxon>
        <taxon>Lecanicillium</taxon>
    </lineage>
</organism>
<accession>A0ACC1QSE9</accession>
<dbReference type="EMBL" id="JANAKD010000628">
    <property type="protein sequence ID" value="KAJ3491873.1"/>
    <property type="molecule type" value="Genomic_DNA"/>
</dbReference>
<gene>
    <name evidence="1" type="ORF">NLG97_g5515</name>
</gene>
<keyword evidence="2" id="KW-1185">Reference proteome</keyword>
<evidence type="ECO:0000313" key="2">
    <source>
        <dbReference type="Proteomes" id="UP001148737"/>
    </source>
</evidence>
<protein>
    <submittedName>
        <fullName evidence="1">Uncharacterized protein</fullName>
    </submittedName>
</protein>
<proteinExistence type="predicted"/>
<evidence type="ECO:0000313" key="1">
    <source>
        <dbReference type="EMBL" id="KAJ3491873.1"/>
    </source>
</evidence>
<reference evidence="1" key="1">
    <citation type="submission" date="2022-07" db="EMBL/GenBank/DDBJ databases">
        <title>Genome Sequence of Lecanicillium saksenae.</title>
        <authorList>
            <person name="Buettner E."/>
        </authorList>
    </citation>
    <scope>NUCLEOTIDE SEQUENCE</scope>
    <source>
        <strain evidence="1">VT-O1</strain>
    </source>
</reference>
<sequence>MRSTVLLSFNFLFGFTKAQFGDWASGQINTTICTWSQPRAALVRDSIFIDGGSVLWTPGFENGTSGPIVSQGNIQGIILSFNLSRSFNKDTNVTGILLDGSLSKARGGKGNANGDAPVYFDGALLSNDAEFFLYGGAVFQDKELFDPPPAYETLEYQAYAYGPDKPPWKPGFNTRRLPDGVTRYIAYGGAASAPSENKAWYFSGLTAPNRGPFYWNAAMSPDVQASVPSDTLITLDMASQLSEKWTNSTLPGHIKARANPELVWVPVGERGILVALGGVVYPEWATPLHVSPNETLSEKESPEFMTIIDIYDIANSTWYQQPTSGDPGTRTRGCAVVAVAADRSSYNIYYYGGFDGVHTAGAFYDEVWVLSLPSFTWTKISEGQPSHARAGHKCFLPYPDQMMVVGGYTSQANGTCLEDGPVILLNITSGEWMNKYDPSLYGTYGVHEKVQATIGGSSNGHATATGPVPSGWATPALGAVFATQYDFGKIKNYWPYKPSATNETTAPGQPPPETETQHGVPSWMAPVLGVVLSLVFLTGGTLTFCIWRRCVASRLSSDTSSSNEAMSERLFYWVKRPSRRNSPITLISSGGESDLERSSTQNPPKTSEVAVNTTPCQEMADNQIVELDDTSSPVELPGTGLTTADAVRRGAGFTPLLTNFSSLSSMRSASGDSPVPVSSTSGSEGTPSTPHHSLRWARKMSIISAVSHDSGDGANAYSPSSIVSPIAPTLTPTEEHASTDDYAAAGTSPLRNVISKDDYLQR</sequence>
<name>A0ACC1QSE9_9HYPO</name>
<dbReference type="Proteomes" id="UP001148737">
    <property type="component" value="Unassembled WGS sequence"/>
</dbReference>